<dbReference type="Gene3D" id="3.30.420.10">
    <property type="entry name" value="Ribonuclease H-like superfamily/Ribonuclease H"/>
    <property type="match status" value="1"/>
</dbReference>
<gene>
    <name evidence="4" type="primary">LOC113503170</name>
</gene>
<accession>A0A7E5WJ96</accession>
<dbReference type="InterPro" id="IPR050863">
    <property type="entry name" value="CenT-Element_Derived"/>
</dbReference>
<dbReference type="Gene3D" id="3.30.40.10">
    <property type="entry name" value="Zinc/RING finger domain, C3HC4 (zinc finger)"/>
    <property type="match status" value="1"/>
</dbReference>
<dbReference type="GeneID" id="113503170"/>
<evidence type="ECO:0000259" key="2">
    <source>
        <dbReference type="Pfam" id="PF03184"/>
    </source>
</evidence>
<dbReference type="InterPro" id="IPR013083">
    <property type="entry name" value="Znf_RING/FYVE/PHD"/>
</dbReference>
<dbReference type="Pfam" id="PF03184">
    <property type="entry name" value="DDE_1"/>
    <property type="match status" value="1"/>
</dbReference>
<dbReference type="AlphaFoldDB" id="A0A7E5WJ96"/>
<organism evidence="3 4">
    <name type="scientific">Trichoplusia ni</name>
    <name type="common">Cabbage looper</name>
    <dbReference type="NCBI Taxonomy" id="7111"/>
    <lineage>
        <taxon>Eukaryota</taxon>
        <taxon>Metazoa</taxon>
        <taxon>Ecdysozoa</taxon>
        <taxon>Arthropoda</taxon>
        <taxon>Hexapoda</taxon>
        <taxon>Insecta</taxon>
        <taxon>Pterygota</taxon>
        <taxon>Neoptera</taxon>
        <taxon>Endopterygota</taxon>
        <taxon>Lepidoptera</taxon>
        <taxon>Glossata</taxon>
        <taxon>Ditrysia</taxon>
        <taxon>Noctuoidea</taxon>
        <taxon>Noctuidae</taxon>
        <taxon>Plusiinae</taxon>
        <taxon>Trichoplusia</taxon>
    </lineage>
</organism>
<dbReference type="InterPro" id="IPR036397">
    <property type="entry name" value="RNaseH_sf"/>
</dbReference>
<proteinExistence type="predicted"/>
<keyword evidence="3" id="KW-1185">Reference proteome</keyword>
<evidence type="ECO:0000313" key="4">
    <source>
        <dbReference type="RefSeq" id="XP_026740798.1"/>
    </source>
</evidence>
<dbReference type="Proteomes" id="UP000322000">
    <property type="component" value="Chromosome 18"/>
</dbReference>
<dbReference type="PANTHER" id="PTHR19303">
    <property type="entry name" value="TRANSPOSON"/>
    <property type="match status" value="1"/>
</dbReference>
<dbReference type="SUPFAM" id="SSF57903">
    <property type="entry name" value="FYVE/PHD zinc finger"/>
    <property type="match status" value="1"/>
</dbReference>
<sequence length="615" mass="69156">MRVYKRKSERATQSQEVYELAAAEVLENKCSIRKASQTFGLCHVSLYRYIKKKKNNERLRVGYVKPRQVFTAEEEDKIASYLLKCADIYFGLLPIEVRKLAHQCGVQLSAKNIPPSWHQNNMAGTDWFQNFMRRNSHLSLRTPEATSLSRATSFNKTNVNSFFEIYQRLLQKYQFNASRIWNIDETGVTTVQKPKKIVAARGQKQIGAITSAERGTLVTLACASNAAGNFIPPMFVFPKLKYSEMFIRGGPPDCIGAGNSSGWMTEKEFLIFMDHFIKHAKPTKEEPVLLLLDNHSSHVNIGVVEKAKENNVIMLSFPPHCSHNLQPLDVGVYGPFKNYTNRAQTAWMHNNPGKTMTIYDIPSIVKESLPLALNPTNIMSGFKASGLWPLNADIFQDSDFAPSYVTDRPDPTQEPDDVNVTDNISLNLENPELLDSVPEVDISTTEIISQIETANEPTPSCSGLQKTFSPSKIRPLPKAPPRKTNTNSRRKRKSTVLTDTPEKEALLKEYEEKMKKKQKKDDKIKGKGKGKGKGKAKGKSTNNKTGVGRAKKKILCSDSESEAEEWYCLVCGEAYTDTNKEDWIECIICKMWAHVGCVTGDIISFICINCNSDED</sequence>
<reference evidence="4" key="1">
    <citation type="submission" date="2025-08" db="UniProtKB">
        <authorList>
            <consortium name="RefSeq"/>
        </authorList>
    </citation>
    <scope>IDENTIFICATION</scope>
</reference>
<feature type="compositionally biased region" description="Polar residues" evidence="1">
    <location>
        <begin position="455"/>
        <end position="470"/>
    </location>
</feature>
<evidence type="ECO:0000256" key="1">
    <source>
        <dbReference type="SAM" id="MobiDB-lite"/>
    </source>
</evidence>
<dbReference type="InterPro" id="IPR011011">
    <property type="entry name" value="Znf_FYVE_PHD"/>
</dbReference>
<evidence type="ECO:0000313" key="3">
    <source>
        <dbReference type="Proteomes" id="UP000322000"/>
    </source>
</evidence>
<feature type="region of interest" description="Disordered" evidence="1">
    <location>
        <begin position="452"/>
        <end position="546"/>
    </location>
</feature>
<dbReference type="CDD" id="cd15517">
    <property type="entry name" value="PHD_TCF19_like"/>
    <property type="match status" value="1"/>
</dbReference>
<dbReference type="InterPro" id="IPR004875">
    <property type="entry name" value="DDE_SF_endonuclease_dom"/>
</dbReference>
<dbReference type="InParanoid" id="A0A7E5WJ96"/>
<dbReference type="PANTHER" id="PTHR19303:SF74">
    <property type="entry name" value="POGO TRANSPOSABLE ELEMENT WITH KRAB DOMAIN"/>
    <property type="match status" value="1"/>
</dbReference>
<feature type="domain" description="DDE-1" evidence="2">
    <location>
        <begin position="218"/>
        <end position="382"/>
    </location>
</feature>
<feature type="compositionally biased region" description="Basic residues" evidence="1">
    <location>
        <begin position="526"/>
        <end position="538"/>
    </location>
</feature>
<dbReference type="GO" id="GO:0003677">
    <property type="term" value="F:DNA binding"/>
    <property type="evidence" value="ECO:0007669"/>
    <property type="project" value="TreeGrafter"/>
</dbReference>
<dbReference type="GO" id="GO:0005634">
    <property type="term" value="C:nucleus"/>
    <property type="evidence" value="ECO:0007669"/>
    <property type="project" value="TreeGrafter"/>
</dbReference>
<dbReference type="OrthoDB" id="4327074at2759"/>
<name>A0A7E5WJ96_TRINI</name>
<feature type="compositionally biased region" description="Basic and acidic residues" evidence="1">
    <location>
        <begin position="500"/>
        <end position="525"/>
    </location>
</feature>
<protein>
    <submittedName>
        <fullName evidence="4">Uncharacterized protein LOC113503170</fullName>
    </submittedName>
</protein>
<dbReference type="KEGG" id="tnl:113503170"/>
<dbReference type="RefSeq" id="XP_026740798.1">
    <property type="nucleotide sequence ID" value="XM_026884997.1"/>
</dbReference>